<dbReference type="Proteomes" id="UP000195991">
    <property type="component" value="Unassembled WGS sequence"/>
</dbReference>
<evidence type="ECO:0000313" key="1">
    <source>
        <dbReference type="EMBL" id="SCB97174.1"/>
    </source>
</evidence>
<dbReference type="EMBL" id="FMBI01000023">
    <property type="protein sequence ID" value="SCB97174.1"/>
    <property type="molecule type" value="Genomic_DNA"/>
</dbReference>
<dbReference type="AlphaFoldDB" id="A0A1C4ARG9"/>
<evidence type="ECO:0000313" key="2">
    <source>
        <dbReference type="Proteomes" id="UP000195991"/>
    </source>
</evidence>
<gene>
    <name evidence="1" type="ORF">BTT61001_00893</name>
</gene>
<accession>A0A1C4ARG9</accession>
<reference evidence="1 2" key="1">
    <citation type="submission" date="2016-08" db="EMBL/GenBank/DDBJ databases">
        <authorList>
            <person name="Seilhamer J.J."/>
        </authorList>
    </citation>
    <scope>NUCLEOTIDE SEQUENCE [LARGE SCALE GENOMIC DNA]</scope>
    <source>
        <strain evidence="1 2">IEBC_T61001</strain>
    </source>
</reference>
<organism evidence="1 2">
    <name type="scientific">Bacillus thuringiensis</name>
    <dbReference type="NCBI Taxonomy" id="1428"/>
    <lineage>
        <taxon>Bacteria</taxon>
        <taxon>Bacillati</taxon>
        <taxon>Bacillota</taxon>
        <taxon>Bacilli</taxon>
        <taxon>Bacillales</taxon>
        <taxon>Bacillaceae</taxon>
        <taxon>Bacillus</taxon>
        <taxon>Bacillus cereus group</taxon>
    </lineage>
</organism>
<protein>
    <submittedName>
        <fullName evidence="1">Uncharacterized protein</fullName>
    </submittedName>
</protein>
<sequence length="55" mass="6441">MFRSGLIMRVGLLVFGEIDGERSFFKVGRYGFFNVFITLEIDKIEDDDICIMKEE</sequence>
<name>A0A1C4ARG9_BACTU</name>
<proteinExistence type="predicted"/>